<dbReference type="CDD" id="cd00156">
    <property type="entry name" value="REC"/>
    <property type="match status" value="1"/>
</dbReference>
<organism evidence="3 4">
    <name type="scientific">Candidatus Nitrosocosmicus arcticus</name>
    <dbReference type="NCBI Taxonomy" id="2035267"/>
    <lineage>
        <taxon>Archaea</taxon>
        <taxon>Nitrososphaerota</taxon>
        <taxon>Nitrososphaeria</taxon>
        <taxon>Nitrososphaerales</taxon>
        <taxon>Nitrososphaeraceae</taxon>
        <taxon>Candidatus Nitrosocosmicus</taxon>
    </lineage>
</organism>
<dbReference type="PROSITE" id="PS50110">
    <property type="entry name" value="RESPONSE_REGULATORY"/>
    <property type="match status" value="1"/>
</dbReference>
<evidence type="ECO:0000256" key="1">
    <source>
        <dbReference type="ARBA" id="ARBA00022553"/>
    </source>
</evidence>
<dbReference type="RefSeq" id="WP_144732334.1">
    <property type="nucleotide sequence ID" value="NZ_ML675586.1"/>
</dbReference>
<dbReference type="EMBL" id="VOAH01000010">
    <property type="protein sequence ID" value="TVP40001.1"/>
    <property type="molecule type" value="Genomic_DNA"/>
</dbReference>
<evidence type="ECO:0000259" key="2">
    <source>
        <dbReference type="PROSITE" id="PS50110"/>
    </source>
</evidence>
<dbReference type="Gene3D" id="3.40.50.2300">
    <property type="match status" value="1"/>
</dbReference>
<dbReference type="SMART" id="SM00448">
    <property type="entry name" value="REC"/>
    <property type="match status" value="1"/>
</dbReference>
<dbReference type="InterPro" id="IPR011006">
    <property type="entry name" value="CheY-like_superfamily"/>
</dbReference>
<dbReference type="InterPro" id="IPR001789">
    <property type="entry name" value="Sig_transdc_resp-reg_receiver"/>
</dbReference>
<dbReference type="OrthoDB" id="10883at2157"/>
<accession>A0A557STR8</accession>
<feature type="domain" description="Response regulatory" evidence="2">
    <location>
        <begin position="9"/>
        <end position="127"/>
    </location>
</feature>
<sequence>MMSSAAIRSVMVVDDEIELATLFKTFLNKEGYNAISFVDPVLALEYFKETSEKHSLIITDLRMPSLNGLELAKKIRELNTNIKIFLMTAFETRDLEDNVDFKMARIDRLIQKPVRFSELREMIIGAWKI</sequence>
<reference evidence="3 4" key="1">
    <citation type="journal article" date="2019" name="Front. Microbiol.">
        <title>Ammonia Oxidation by the Arctic Terrestrial Thaumarchaeote Candidatus Nitrosocosmicus arcticus Is Stimulated by Increasing Temperatures.</title>
        <authorList>
            <person name="Alves R.J.E."/>
            <person name="Kerou M."/>
            <person name="Zappe A."/>
            <person name="Bittner R."/>
            <person name="Abby S.S."/>
            <person name="Schmidt H.A."/>
            <person name="Pfeifer K."/>
            <person name="Schleper C."/>
        </authorList>
    </citation>
    <scope>NUCLEOTIDE SEQUENCE [LARGE SCALE GENOMIC DNA]</scope>
    <source>
        <strain evidence="3 4">Kfb</strain>
    </source>
</reference>
<evidence type="ECO:0000313" key="3">
    <source>
        <dbReference type="EMBL" id="TVP40001.1"/>
    </source>
</evidence>
<dbReference type="SUPFAM" id="SSF52172">
    <property type="entry name" value="CheY-like"/>
    <property type="match status" value="1"/>
</dbReference>
<dbReference type="GO" id="GO:0000160">
    <property type="term" value="P:phosphorelay signal transduction system"/>
    <property type="evidence" value="ECO:0007669"/>
    <property type="project" value="InterPro"/>
</dbReference>
<dbReference type="PANTHER" id="PTHR44591">
    <property type="entry name" value="STRESS RESPONSE REGULATOR PROTEIN 1"/>
    <property type="match status" value="1"/>
</dbReference>
<dbReference type="AlphaFoldDB" id="A0A557STR8"/>
<name>A0A557STR8_9ARCH</name>
<keyword evidence="1" id="KW-0597">Phosphoprotein</keyword>
<protein>
    <submittedName>
        <fullName evidence="3">Putative signal transduction response regulator, reiver domain</fullName>
    </submittedName>
</protein>
<comment type="caution">
    <text evidence="3">The sequence shown here is derived from an EMBL/GenBank/DDBJ whole genome shotgun (WGS) entry which is preliminary data.</text>
</comment>
<evidence type="ECO:0000313" key="4">
    <source>
        <dbReference type="Proteomes" id="UP000315289"/>
    </source>
</evidence>
<gene>
    <name evidence="3" type="ORF">NARC_100063</name>
</gene>
<dbReference type="Pfam" id="PF00072">
    <property type="entry name" value="Response_reg"/>
    <property type="match status" value="1"/>
</dbReference>
<dbReference type="InterPro" id="IPR050595">
    <property type="entry name" value="Bact_response_regulator"/>
</dbReference>
<proteinExistence type="predicted"/>
<keyword evidence="4" id="KW-1185">Reference proteome</keyword>
<dbReference type="Proteomes" id="UP000315289">
    <property type="component" value="Unassembled WGS sequence"/>
</dbReference>
<dbReference type="PANTHER" id="PTHR44591:SF3">
    <property type="entry name" value="RESPONSE REGULATORY DOMAIN-CONTAINING PROTEIN"/>
    <property type="match status" value="1"/>
</dbReference>